<name>E9GK77_DAPPU</name>
<dbReference type="Proteomes" id="UP000000305">
    <property type="component" value="Unassembled WGS sequence"/>
</dbReference>
<reference evidence="1 2" key="1">
    <citation type="journal article" date="2011" name="Science">
        <title>The ecoresponsive genome of Daphnia pulex.</title>
        <authorList>
            <person name="Colbourne J.K."/>
            <person name="Pfrender M.E."/>
            <person name="Gilbert D."/>
            <person name="Thomas W.K."/>
            <person name="Tucker A."/>
            <person name="Oakley T.H."/>
            <person name="Tokishita S."/>
            <person name="Aerts A."/>
            <person name="Arnold G.J."/>
            <person name="Basu M.K."/>
            <person name="Bauer D.J."/>
            <person name="Caceres C.E."/>
            <person name="Carmel L."/>
            <person name="Casola C."/>
            <person name="Choi J.H."/>
            <person name="Detter J.C."/>
            <person name="Dong Q."/>
            <person name="Dusheyko S."/>
            <person name="Eads B.D."/>
            <person name="Frohlich T."/>
            <person name="Geiler-Samerotte K.A."/>
            <person name="Gerlach D."/>
            <person name="Hatcher P."/>
            <person name="Jogdeo S."/>
            <person name="Krijgsveld J."/>
            <person name="Kriventseva E.V."/>
            <person name="Kultz D."/>
            <person name="Laforsch C."/>
            <person name="Lindquist E."/>
            <person name="Lopez J."/>
            <person name="Manak J.R."/>
            <person name="Muller J."/>
            <person name="Pangilinan J."/>
            <person name="Patwardhan R.P."/>
            <person name="Pitluck S."/>
            <person name="Pritham E.J."/>
            <person name="Rechtsteiner A."/>
            <person name="Rho M."/>
            <person name="Rogozin I.B."/>
            <person name="Sakarya O."/>
            <person name="Salamov A."/>
            <person name="Schaack S."/>
            <person name="Shapiro H."/>
            <person name="Shiga Y."/>
            <person name="Skalitzky C."/>
            <person name="Smith Z."/>
            <person name="Souvorov A."/>
            <person name="Sung W."/>
            <person name="Tang Z."/>
            <person name="Tsuchiya D."/>
            <person name="Tu H."/>
            <person name="Vos H."/>
            <person name="Wang M."/>
            <person name="Wolf Y.I."/>
            <person name="Yamagata H."/>
            <person name="Yamada T."/>
            <person name="Ye Y."/>
            <person name="Shaw J.R."/>
            <person name="Andrews J."/>
            <person name="Crease T.J."/>
            <person name="Tang H."/>
            <person name="Lucas S.M."/>
            <person name="Robertson H.M."/>
            <person name="Bork P."/>
            <person name="Koonin E.V."/>
            <person name="Zdobnov E.M."/>
            <person name="Grigoriev I.V."/>
            <person name="Lynch M."/>
            <person name="Boore J.L."/>
        </authorList>
    </citation>
    <scope>NUCLEOTIDE SEQUENCE [LARGE SCALE GENOMIC DNA]</scope>
</reference>
<evidence type="ECO:0000313" key="1">
    <source>
        <dbReference type="EMBL" id="EFX79941.1"/>
    </source>
</evidence>
<dbReference type="InParanoid" id="E9GK77"/>
<dbReference type="KEGG" id="dpx:DAPPUDRAFT_318946"/>
<proteinExistence type="predicted"/>
<accession>E9GK77</accession>
<organism evidence="1 2">
    <name type="scientific">Daphnia pulex</name>
    <name type="common">Water flea</name>
    <dbReference type="NCBI Taxonomy" id="6669"/>
    <lineage>
        <taxon>Eukaryota</taxon>
        <taxon>Metazoa</taxon>
        <taxon>Ecdysozoa</taxon>
        <taxon>Arthropoda</taxon>
        <taxon>Crustacea</taxon>
        <taxon>Branchiopoda</taxon>
        <taxon>Diplostraca</taxon>
        <taxon>Cladocera</taxon>
        <taxon>Anomopoda</taxon>
        <taxon>Daphniidae</taxon>
        <taxon>Daphnia</taxon>
    </lineage>
</organism>
<sequence length="285" mass="32118">MTTKYKCEKNILMGTFSNIMKYRCLVWYVMLTFTYMKSATNNCGFLETCLFYSTVDIDWVPSINLGSLRQDNQLLSLPTGCSLENGNETVQHERETQQDETSESTTFDLDIIEDSSVNVDIVEDTPYVSSINNLGTNEIAFPLSKTIQELLLLLLSQESTSSTKEIQPGTSSFSQLGINCQQSPCRDGGQQEIKQLRDVVEEICNKLNGAILEGSLLRDKKVYLEQKIKDEKLINDILAVACYQKLLIVNQKITFLRGTVLVSFNAFKAKSGRTRSCVPIQNRVK</sequence>
<dbReference type="EMBL" id="GL732549">
    <property type="protein sequence ID" value="EFX79941.1"/>
    <property type="molecule type" value="Genomic_DNA"/>
</dbReference>
<evidence type="ECO:0000313" key="2">
    <source>
        <dbReference type="Proteomes" id="UP000000305"/>
    </source>
</evidence>
<dbReference type="HOGENOM" id="CLU_977476_0_0_1"/>
<keyword evidence="2" id="KW-1185">Reference proteome</keyword>
<dbReference type="AlphaFoldDB" id="E9GK77"/>
<protein>
    <submittedName>
        <fullName evidence="1">Uncharacterized protein</fullName>
    </submittedName>
</protein>
<gene>
    <name evidence="1" type="ORF">DAPPUDRAFT_318946</name>
</gene>